<reference evidence="1 2" key="1">
    <citation type="submission" date="2021-10" db="EMBL/GenBank/DDBJ databases">
        <title>Alishewanella koreense sp. nov. isolated from seawater of southwestern coast in South Korea and the proposal for the reclassification of Rheinheimera perlucida and Rheinheimera tuosuensis as Arsukibacterium perlucida and Arsukibacterium tuosuensis.</title>
        <authorList>
            <person name="Kim K.H."/>
            <person name="Ruan W."/>
            <person name="Kim K.R."/>
            <person name="Baek J.H."/>
            <person name="Jeon C.O."/>
        </authorList>
    </citation>
    <scope>NUCLEOTIDE SEQUENCE [LARGE SCALE GENOMIC DNA]</scope>
    <source>
        <strain evidence="1 2">16-MA</strain>
    </source>
</reference>
<evidence type="ECO:0000313" key="2">
    <source>
        <dbReference type="Proteomes" id="UP000633814"/>
    </source>
</evidence>
<comment type="caution">
    <text evidence="1">The sequence shown here is derived from an EMBL/GenBank/DDBJ whole genome shotgun (WGS) entry which is preliminary data.</text>
</comment>
<accession>A0ABS8C2Y7</accession>
<dbReference type="RefSeq" id="WP_226750449.1">
    <property type="nucleotide sequence ID" value="NZ_JAEINI020000003.1"/>
</dbReference>
<dbReference type="EMBL" id="JAEINI020000003">
    <property type="protein sequence ID" value="MCB5226355.1"/>
    <property type="molecule type" value="Genomic_DNA"/>
</dbReference>
<evidence type="ECO:0000313" key="1">
    <source>
        <dbReference type="EMBL" id="MCB5226355.1"/>
    </source>
</evidence>
<dbReference type="Proteomes" id="UP000633814">
    <property type="component" value="Unassembled WGS sequence"/>
</dbReference>
<keyword evidence="2" id="KW-1185">Reference proteome</keyword>
<protein>
    <submittedName>
        <fullName evidence="1">Uncharacterized protein</fullName>
    </submittedName>
</protein>
<sequence>MTPSQYLSPFAASRLFIVDQGLRKRVFECGDGSAARVTFSPWTTHEQLGFRAEVGYFLWILSFGDAKESISPKVKT</sequence>
<gene>
    <name evidence="1" type="ORF">JAO78_005965</name>
</gene>
<name>A0ABS8C2Y7_9ALTE</name>
<proteinExistence type="predicted"/>
<organism evidence="1 2">
    <name type="scientific">Alishewanella maricola</name>
    <dbReference type="NCBI Taxonomy" id="2795740"/>
    <lineage>
        <taxon>Bacteria</taxon>
        <taxon>Pseudomonadati</taxon>
        <taxon>Pseudomonadota</taxon>
        <taxon>Gammaproteobacteria</taxon>
        <taxon>Alteromonadales</taxon>
        <taxon>Alteromonadaceae</taxon>
        <taxon>Alishewanella</taxon>
    </lineage>
</organism>